<keyword evidence="4 10" id="KW-0328">Glycosyltransferase</keyword>
<comment type="subcellular location">
    <subcellularLocation>
        <location evidence="1 10">Endoplasmic reticulum membrane</location>
        <topology evidence="1 10">Multi-pass membrane protein</topology>
    </subcellularLocation>
</comment>
<feature type="transmembrane region" description="Helical" evidence="10">
    <location>
        <begin position="418"/>
        <end position="435"/>
    </location>
</feature>
<evidence type="ECO:0000256" key="6">
    <source>
        <dbReference type="ARBA" id="ARBA00022692"/>
    </source>
</evidence>
<name>A0AAD5TDZ9_9FUNG</name>
<organism evidence="12 13">
    <name type="scientific">Geranomyces variabilis</name>
    <dbReference type="NCBI Taxonomy" id="109894"/>
    <lineage>
        <taxon>Eukaryota</taxon>
        <taxon>Fungi</taxon>
        <taxon>Fungi incertae sedis</taxon>
        <taxon>Chytridiomycota</taxon>
        <taxon>Chytridiomycota incertae sedis</taxon>
        <taxon>Chytridiomycetes</taxon>
        <taxon>Spizellomycetales</taxon>
        <taxon>Powellomycetaceae</taxon>
        <taxon>Geranomyces</taxon>
    </lineage>
</organism>
<keyword evidence="8 10" id="KW-1133">Transmembrane helix</keyword>
<sequence length="750" mass="84079">MAARGEPYKAQDPAVQEPSTLKRLPSAKFTQTDRQQEDDVREAWAPSFSFAFKVLCAARLAAAIFSNISDCDEVFNFWEPTHYLHYGRGMQTWEYSPVYAIRSWMYIWLHSIVGRFMELLVSRDKITVFYETRGALGIASAFCEARLYDAVTKHVSPVIGRYLLLLLMVNTGMFISSTAFLPSTFAMYAVTLAVSYSFNPPGRRRTYAVVSLIGVGSLLGWPFAAAAGLPFVVEELSLSGPPLAKLQYMVEAGVLTVAGILGPMLAIDSLLYDRFALVPFNIVHYNIFAGKDRGPNIYGTEPWWFYILNGLLNFNIAFPMALLALPALLLNAMWGYFKTRASIFPTEGGRALRLAAKLAPAHLWLAIFTLQPHKEERFLFVVYPLLCLNAAVMLFIAKSWITRAGSRITLPSTAARTSELFVTACLTAFAVLSLSRSMALYSHYHAPIDVFHHAATLPAPAYSNTRERVLCIGKEWYRFPGHYFVPDDMRVEFLKSEFTGLLPGHFKELVEGKPGERRFGVRYAHVVPSSMNDKNEEAMDKYVPLDVCDYVADYTPPGASTYDEGAVQPLYALDTRTWRKHRCEPFLDAAGSGRLQRAFWLPYTWVQKRWGEWCLLTRPGSRRVEDDLADYVYVVKKPRAKQVRICREIAVQLFKSWSNISHVRAASLHNVAIPSAHAEKGPEVYPATAMVNGMQTTVLATVRFRIVSKTTTAVALWSSSPPMTAAAIAAAKVRFDAMTIRHTTMDIVVS</sequence>
<dbReference type="PANTHER" id="PTHR22760:SF2">
    <property type="entry name" value="ALPHA-1,2-MANNOSYLTRANSFERASE ALG9"/>
    <property type="match status" value="1"/>
</dbReference>
<dbReference type="GO" id="GO:0006487">
    <property type="term" value="P:protein N-linked glycosylation"/>
    <property type="evidence" value="ECO:0007669"/>
    <property type="project" value="TreeGrafter"/>
</dbReference>
<comment type="pathway">
    <text evidence="2">Protein modification; protein glycosylation.</text>
</comment>
<protein>
    <recommendedName>
        <fullName evidence="10">Mannosyltransferase</fullName>
        <ecNumber evidence="10">2.4.1.-</ecNumber>
    </recommendedName>
</protein>
<evidence type="ECO:0000256" key="10">
    <source>
        <dbReference type="RuleBase" id="RU363075"/>
    </source>
</evidence>
<dbReference type="Pfam" id="PF03901">
    <property type="entry name" value="Glyco_transf_22"/>
    <property type="match status" value="1"/>
</dbReference>
<evidence type="ECO:0000256" key="8">
    <source>
        <dbReference type="ARBA" id="ARBA00022989"/>
    </source>
</evidence>
<evidence type="ECO:0000313" key="13">
    <source>
        <dbReference type="Proteomes" id="UP001212152"/>
    </source>
</evidence>
<evidence type="ECO:0000256" key="7">
    <source>
        <dbReference type="ARBA" id="ARBA00022824"/>
    </source>
</evidence>
<dbReference type="GO" id="GO:0000026">
    <property type="term" value="F:alpha-1,2-mannosyltransferase activity"/>
    <property type="evidence" value="ECO:0007669"/>
    <property type="project" value="TreeGrafter"/>
</dbReference>
<comment type="caution">
    <text evidence="12">The sequence shown here is derived from an EMBL/GenBank/DDBJ whole genome shotgun (WGS) entry which is preliminary data.</text>
</comment>
<dbReference type="InterPro" id="IPR005599">
    <property type="entry name" value="GPI_mannosylTrfase"/>
</dbReference>
<proteinExistence type="inferred from homology"/>
<feature type="transmembrane region" description="Helical" evidence="10">
    <location>
        <begin position="162"/>
        <end position="188"/>
    </location>
</feature>
<keyword evidence="13" id="KW-1185">Reference proteome</keyword>
<keyword evidence="5" id="KW-0808">Transferase</keyword>
<comment type="similarity">
    <text evidence="3 10">Belongs to the glycosyltransferase 22 family.</text>
</comment>
<keyword evidence="7 10" id="KW-0256">Endoplasmic reticulum</keyword>
<feature type="transmembrane region" description="Helical" evidence="10">
    <location>
        <begin position="377"/>
        <end position="397"/>
    </location>
</feature>
<dbReference type="Proteomes" id="UP001212152">
    <property type="component" value="Unassembled WGS sequence"/>
</dbReference>
<evidence type="ECO:0000256" key="4">
    <source>
        <dbReference type="ARBA" id="ARBA00022676"/>
    </source>
</evidence>
<evidence type="ECO:0000256" key="9">
    <source>
        <dbReference type="ARBA" id="ARBA00023136"/>
    </source>
</evidence>
<evidence type="ECO:0000256" key="3">
    <source>
        <dbReference type="ARBA" id="ARBA00007063"/>
    </source>
</evidence>
<feature type="region of interest" description="Disordered" evidence="11">
    <location>
        <begin position="1"/>
        <end position="38"/>
    </location>
</feature>
<dbReference type="EC" id="2.4.1.-" evidence="10"/>
<gene>
    <name evidence="12" type="primary">ALG9</name>
    <name evidence="12" type="ORF">HDU87_007776</name>
</gene>
<reference evidence="12" key="1">
    <citation type="submission" date="2020-05" db="EMBL/GenBank/DDBJ databases">
        <title>Phylogenomic resolution of chytrid fungi.</title>
        <authorList>
            <person name="Stajich J.E."/>
            <person name="Amses K."/>
            <person name="Simmons R."/>
            <person name="Seto K."/>
            <person name="Myers J."/>
            <person name="Bonds A."/>
            <person name="Quandt C.A."/>
            <person name="Barry K."/>
            <person name="Liu P."/>
            <person name="Grigoriev I."/>
            <person name="Longcore J.E."/>
            <person name="James T.Y."/>
        </authorList>
    </citation>
    <scope>NUCLEOTIDE SEQUENCE</scope>
    <source>
        <strain evidence="12">JEL0379</strain>
    </source>
</reference>
<evidence type="ECO:0000256" key="2">
    <source>
        <dbReference type="ARBA" id="ARBA00004922"/>
    </source>
</evidence>
<dbReference type="PANTHER" id="PTHR22760">
    <property type="entry name" value="GLYCOSYLTRANSFERASE"/>
    <property type="match status" value="1"/>
</dbReference>
<dbReference type="EMBL" id="JADGJQ010000074">
    <property type="protein sequence ID" value="KAJ3172852.1"/>
    <property type="molecule type" value="Genomic_DNA"/>
</dbReference>
<keyword evidence="6 10" id="KW-0812">Transmembrane</keyword>
<dbReference type="AlphaFoldDB" id="A0AAD5TDZ9"/>
<evidence type="ECO:0000256" key="1">
    <source>
        <dbReference type="ARBA" id="ARBA00004477"/>
    </source>
</evidence>
<accession>A0AAD5TDZ9</accession>
<feature type="transmembrane region" description="Helical" evidence="10">
    <location>
        <begin position="303"/>
        <end position="330"/>
    </location>
</feature>
<evidence type="ECO:0000256" key="5">
    <source>
        <dbReference type="ARBA" id="ARBA00022679"/>
    </source>
</evidence>
<keyword evidence="9 10" id="KW-0472">Membrane</keyword>
<evidence type="ECO:0000256" key="11">
    <source>
        <dbReference type="SAM" id="MobiDB-lite"/>
    </source>
</evidence>
<feature type="transmembrane region" description="Helical" evidence="10">
    <location>
        <begin position="252"/>
        <end position="272"/>
    </location>
</feature>
<evidence type="ECO:0000313" key="12">
    <source>
        <dbReference type="EMBL" id="KAJ3172852.1"/>
    </source>
</evidence>
<feature type="transmembrane region" description="Helical" evidence="10">
    <location>
        <begin position="208"/>
        <end position="232"/>
    </location>
</feature>
<dbReference type="GO" id="GO:0005789">
    <property type="term" value="C:endoplasmic reticulum membrane"/>
    <property type="evidence" value="ECO:0007669"/>
    <property type="project" value="UniProtKB-SubCell"/>
</dbReference>